<keyword evidence="1" id="KW-0614">Plasmid</keyword>
<gene>
    <name evidence="1" type="ORF">HH195_12020</name>
</gene>
<protein>
    <submittedName>
        <fullName evidence="1">XkdX family protein</fullName>
    </submittedName>
</protein>
<evidence type="ECO:0000313" key="2">
    <source>
        <dbReference type="Proteomes" id="UP000594603"/>
    </source>
</evidence>
<evidence type="ECO:0000313" key="1">
    <source>
        <dbReference type="EMBL" id="QPJ86692.1"/>
    </source>
</evidence>
<geneLocation type="plasmid" evidence="1 2">
    <name>p2</name>
</geneLocation>
<dbReference type="EMBL" id="CP051756">
    <property type="protein sequence ID" value="QPJ86692.1"/>
    <property type="molecule type" value="Genomic_DNA"/>
</dbReference>
<dbReference type="Proteomes" id="UP000594603">
    <property type="component" value="Plasmid p2"/>
</dbReference>
<sequence length="65" mass="7407">MTTYNMWKNFYLWDFCTKDTLQLLVELGQLTQDEVNQIIASKPDLTGRVIEPIPKGNTDTNTATA</sequence>
<organism evidence="1 2">
    <name type="scientific">Candidatus Sarcina troglodytae</name>
    <dbReference type="NCBI Taxonomy" id="2726954"/>
    <lineage>
        <taxon>Bacteria</taxon>
        <taxon>Bacillati</taxon>
        <taxon>Bacillota</taxon>
        <taxon>Clostridia</taxon>
        <taxon>Eubacteriales</taxon>
        <taxon>Clostridiaceae</taxon>
        <taxon>Sarcina</taxon>
    </lineage>
</organism>
<name>A0ACD1BGV9_9CLOT</name>
<keyword evidence="2" id="KW-1185">Reference proteome</keyword>
<reference evidence="1" key="1">
    <citation type="submission" date="2020-04" db="EMBL/GenBank/DDBJ databases">
        <title>A novel bacterium ('Candidatus Sarcina troglodytae' sp. nov.) linked to a protracted, uniformly lethal epizootic among sanctuary western chimpanzees (Pan troglodytes verus) in Sierra Leone.</title>
        <authorList>
            <person name="Owens L.A."/>
            <person name="Colitti B."/>
            <person name="Hirji I."/>
            <person name="Pizaro A."/>
            <person name="Jaffe J.E."/>
            <person name="Moittie S."/>
            <person name="Bishop-Lilly K.A."/>
            <person name="Estrella L.A."/>
            <person name="Voegtly L.J."/>
            <person name="Kuhn J.H."/>
            <person name="Suen G."/>
            <person name="Deblois C.L."/>
            <person name="Dunn C."/>
            <person name="Juan-Salles C."/>
            <person name="Goldberg T.L."/>
        </authorList>
    </citation>
    <scope>NUCLEOTIDE SEQUENCE</scope>
    <source>
        <strain evidence="1">JB2</strain>
    </source>
</reference>
<proteinExistence type="predicted"/>
<accession>A0ACD1BGV9</accession>